<evidence type="ECO:0000313" key="11">
    <source>
        <dbReference type="Proteomes" id="UP000085678"/>
    </source>
</evidence>
<feature type="repeat" description="Solcar" evidence="9">
    <location>
        <begin position="106"/>
        <end position="193"/>
    </location>
</feature>
<dbReference type="GeneID" id="106176883"/>
<evidence type="ECO:0000256" key="4">
    <source>
        <dbReference type="ARBA" id="ARBA00022692"/>
    </source>
</evidence>
<dbReference type="OrthoDB" id="270584at2759"/>
<dbReference type="PRINTS" id="PR00928">
    <property type="entry name" value="GRAVESDC"/>
</dbReference>
<gene>
    <name evidence="12" type="primary">LOC106176883</name>
</gene>
<name>A0A1S3JY07_LINAN</name>
<evidence type="ECO:0000256" key="1">
    <source>
        <dbReference type="ARBA" id="ARBA00004448"/>
    </source>
</evidence>
<comment type="similarity">
    <text evidence="2 10">Belongs to the mitochondrial carrier (TC 2.A.29) family.</text>
</comment>
<dbReference type="PANTHER" id="PTHR24089">
    <property type="entry name" value="SOLUTE CARRIER FAMILY 25"/>
    <property type="match status" value="1"/>
</dbReference>
<dbReference type="GO" id="GO:0005743">
    <property type="term" value="C:mitochondrial inner membrane"/>
    <property type="evidence" value="ECO:0007669"/>
    <property type="project" value="UniProtKB-SubCell"/>
</dbReference>
<evidence type="ECO:0000256" key="7">
    <source>
        <dbReference type="ARBA" id="ARBA00023128"/>
    </source>
</evidence>
<feature type="repeat" description="Solcar" evidence="9">
    <location>
        <begin position="213"/>
        <end position="303"/>
    </location>
</feature>
<reference evidence="12" key="1">
    <citation type="submission" date="2025-08" db="UniProtKB">
        <authorList>
            <consortium name="RefSeq"/>
        </authorList>
    </citation>
    <scope>IDENTIFICATION</scope>
    <source>
        <tissue evidence="12">Gonads</tissue>
    </source>
</reference>
<keyword evidence="3 10" id="KW-0813">Transport</keyword>
<dbReference type="PRINTS" id="PR00926">
    <property type="entry name" value="MITOCARRIER"/>
</dbReference>
<evidence type="ECO:0000256" key="2">
    <source>
        <dbReference type="ARBA" id="ARBA00006375"/>
    </source>
</evidence>
<dbReference type="Gene3D" id="1.50.40.10">
    <property type="entry name" value="Mitochondrial carrier domain"/>
    <property type="match status" value="1"/>
</dbReference>
<sequence length="312" mass="35099">MIIEQQNEGNKYSRYAKMLFAGGIAGCCAKTFVAPLDRIKILLQAHNRHYKHLGILSTLKHVIDREGFFSLYKSNFAQMIRIFPYSAIQFGTFEFCKKNLPGKIDHPHFLKLTAGSIAGLAAVTCTYPLDVIRTRLAFQTTGEHVYSGIRDTIWSIKRSDGIKGFYPGIAPSLLGMAPYAGLSFFAFETLKEFCLQKFPDVFGYPDQKGNPVLKIWARTLCGGLAGALAQTATYPLDVTRRRMQVATMLPEGHKFRTLRQTFKTIWVEDGLRNGLFRGLTINYVRVIPTVSISFTVYETLKQKLNLDTSVNS</sequence>
<dbReference type="InterPro" id="IPR002167">
    <property type="entry name" value="GDC-like"/>
</dbReference>
<evidence type="ECO:0000256" key="5">
    <source>
        <dbReference type="ARBA" id="ARBA00022737"/>
    </source>
</evidence>
<dbReference type="Proteomes" id="UP000085678">
    <property type="component" value="Unplaced"/>
</dbReference>
<keyword evidence="4 9" id="KW-0812">Transmembrane</keyword>
<dbReference type="InterPro" id="IPR002067">
    <property type="entry name" value="MCP"/>
</dbReference>
<dbReference type="InterPro" id="IPR023395">
    <property type="entry name" value="MCP_dom_sf"/>
</dbReference>
<dbReference type="GO" id="GO:0055085">
    <property type="term" value="P:transmembrane transport"/>
    <property type="evidence" value="ECO:0007669"/>
    <property type="project" value="InterPro"/>
</dbReference>
<dbReference type="PROSITE" id="PS50920">
    <property type="entry name" value="SOLCAR"/>
    <property type="match status" value="3"/>
</dbReference>
<evidence type="ECO:0000256" key="9">
    <source>
        <dbReference type="PROSITE-ProRule" id="PRU00282"/>
    </source>
</evidence>
<feature type="repeat" description="Solcar" evidence="9">
    <location>
        <begin position="13"/>
        <end position="99"/>
    </location>
</feature>
<dbReference type="Pfam" id="PF00153">
    <property type="entry name" value="Mito_carr"/>
    <property type="match status" value="3"/>
</dbReference>
<dbReference type="InterPro" id="IPR018108">
    <property type="entry name" value="MCP_transmembrane"/>
</dbReference>
<evidence type="ECO:0000256" key="10">
    <source>
        <dbReference type="RuleBase" id="RU000488"/>
    </source>
</evidence>
<evidence type="ECO:0000256" key="6">
    <source>
        <dbReference type="ARBA" id="ARBA00022792"/>
    </source>
</evidence>
<accession>A0A1S3JY07</accession>
<dbReference type="AlphaFoldDB" id="A0A1S3JY07"/>
<keyword evidence="5" id="KW-0677">Repeat</keyword>
<keyword evidence="7" id="KW-0496">Mitochondrion</keyword>
<proteinExistence type="inferred from homology"/>
<evidence type="ECO:0000256" key="3">
    <source>
        <dbReference type="ARBA" id="ARBA00022448"/>
    </source>
</evidence>
<keyword evidence="6" id="KW-0999">Mitochondrion inner membrane</keyword>
<keyword evidence="8 9" id="KW-0472">Membrane</keyword>
<protein>
    <submittedName>
        <fullName evidence="12">Graves disease carrier protein homolog isoform X4</fullName>
    </submittedName>
</protein>
<comment type="subcellular location">
    <subcellularLocation>
        <location evidence="1">Mitochondrion inner membrane</location>
        <topology evidence="1">Multi-pass membrane protein</topology>
    </subcellularLocation>
</comment>
<organism evidence="11 12">
    <name type="scientific">Lingula anatina</name>
    <name type="common">Brachiopod</name>
    <name type="synonym">Lingula unguis</name>
    <dbReference type="NCBI Taxonomy" id="7574"/>
    <lineage>
        <taxon>Eukaryota</taxon>
        <taxon>Metazoa</taxon>
        <taxon>Spiralia</taxon>
        <taxon>Lophotrochozoa</taxon>
        <taxon>Brachiopoda</taxon>
        <taxon>Linguliformea</taxon>
        <taxon>Lingulata</taxon>
        <taxon>Lingulida</taxon>
        <taxon>Linguloidea</taxon>
        <taxon>Lingulidae</taxon>
        <taxon>Lingula</taxon>
    </lineage>
</organism>
<dbReference type="SUPFAM" id="SSF103506">
    <property type="entry name" value="Mitochondrial carrier"/>
    <property type="match status" value="1"/>
</dbReference>
<dbReference type="RefSeq" id="XP_013414936.1">
    <property type="nucleotide sequence ID" value="XM_013559482.2"/>
</dbReference>
<evidence type="ECO:0000313" key="12">
    <source>
        <dbReference type="RefSeq" id="XP_013414936.1"/>
    </source>
</evidence>
<keyword evidence="11" id="KW-1185">Reference proteome</keyword>
<evidence type="ECO:0000256" key="8">
    <source>
        <dbReference type="ARBA" id="ARBA00023136"/>
    </source>
</evidence>